<dbReference type="Pfam" id="PF00621">
    <property type="entry name" value="RhoGEF"/>
    <property type="match status" value="1"/>
</dbReference>
<keyword evidence="5" id="KW-1185">Reference proteome</keyword>
<organism evidence="4 5">
    <name type="scientific">Acanthamoeba castellanii (strain ATCC 30010 / Neff)</name>
    <dbReference type="NCBI Taxonomy" id="1257118"/>
    <lineage>
        <taxon>Eukaryota</taxon>
        <taxon>Amoebozoa</taxon>
        <taxon>Discosea</taxon>
        <taxon>Longamoebia</taxon>
        <taxon>Centramoebida</taxon>
        <taxon>Acanthamoebidae</taxon>
        <taxon>Acanthamoeba</taxon>
    </lineage>
</organism>
<feature type="domain" description="DH" evidence="3">
    <location>
        <begin position="70"/>
        <end position="241"/>
    </location>
</feature>
<dbReference type="AlphaFoldDB" id="L8HC96"/>
<dbReference type="PROSITE" id="PS50003">
    <property type="entry name" value="PH_DOMAIN"/>
    <property type="match status" value="1"/>
</dbReference>
<dbReference type="PROSITE" id="PS50010">
    <property type="entry name" value="DH_2"/>
    <property type="match status" value="1"/>
</dbReference>
<evidence type="ECO:0000313" key="4">
    <source>
        <dbReference type="EMBL" id="ELR23134.1"/>
    </source>
</evidence>
<dbReference type="InterPro" id="IPR011993">
    <property type="entry name" value="PH-like_dom_sf"/>
</dbReference>
<dbReference type="Gene3D" id="1.20.1280.50">
    <property type="match status" value="1"/>
</dbReference>
<dbReference type="SMART" id="SM00325">
    <property type="entry name" value="RhoGEF"/>
    <property type="match status" value="1"/>
</dbReference>
<evidence type="ECO:0000256" key="1">
    <source>
        <dbReference type="SAM" id="MobiDB-lite"/>
    </source>
</evidence>
<dbReference type="Pfam" id="PF12937">
    <property type="entry name" value="F-box-like"/>
    <property type="match status" value="1"/>
</dbReference>
<evidence type="ECO:0000259" key="3">
    <source>
        <dbReference type="PROSITE" id="PS50010"/>
    </source>
</evidence>
<dbReference type="InterPro" id="IPR001810">
    <property type="entry name" value="F-box_dom"/>
</dbReference>
<dbReference type="RefSeq" id="XP_004352662.1">
    <property type="nucleotide sequence ID" value="XM_004352610.1"/>
</dbReference>
<dbReference type="InterPro" id="IPR000219">
    <property type="entry name" value="DH_dom"/>
</dbReference>
<feature type="compositionally biased region" description="Basic residues" evidence="1">
    <location>
        <begin position="520"/>
        <end position="534"/>
    </location>
</feature>
<name>L8HC96_ACACF</name>
<dbReference type="SUPFAM" id="SSF48065">
    <property type="entry name" value="DBL homology domain (DH-domain)"/>
    <property type="match status" value="1"/>
</dbReference>
<dbReference type="GeneID" id="14924107"/>
<reference evidence="4 5" key="1">
    <citation type="journal article" date="2013" name="Genome Biol.">
        <title>Genome of Acanthamoeba castellanii highlights extensive lateral gene transfer and early evolution of tyrosine kinase signaling.</title>
        <authorList>
            <person name="Clarke M."/>
            <person name="Lohan A.J."/>
            <person name="Liu B."/>
            <person name="Lagkouvardos I."/>
            <person name="Roy S."/>
            <person name="Zafar N."/>
            <person name="Bertelli C."/>
            <person name="Schilde C."/>
            <person name="Kianianmomeni A."/>
            <person name="Burglin T.R."/>
            <person name="Frech C."/>
            <person name="Turcotte B."/>
            <person name="Kopec K.O."/>
            <person name="Synnott J.M."/>
            <person name="Choo C."/>
            <person name="Paponov I."/>
            <person name="Finkler A."/>
            <person name="Soon Heng Tan C."/>
            <person name="Hutchins A.P."/>
            <person name="Weinmeier T."/>
            <person name="Rattei T."/>
            <person name="Chu J.S."/>
            <person name="Gimenez G."/>
            <person name="Irimia M."/>
            <person name="Rigden D.J."/>
            <person name="Fitzpatrick D.A."/>
            <person name="Lorenzo-Morales J."/>
            <person name="Bateman A."/>
            <person name="Chiu C.H."/>
            <person name="Tang P."/>
            <person name="Hegemann P."/>
            <person name="Fromm H."/>
            <person name="Raoult D."/>
            <person name="Greub G."/>
            <person name="Miranda-Saavedra D."/>
            <person name="Chen N."/>
            <person name="Nash P."/>
            <person name="Ginger M.L."/>
            <person name="Horn M."/>
            <person name="Schaap P."/>
            <person name="Caler L."/>
            <person name="Loftus B."/>
        </authorList>
    </citation>
    <scope>NUCLEOTIDE SEQUENCE [LARGE SCALE GENOMIC DNA]</scope>
    <source>
        <strain evidence="4 5">Neff</strain>
    </source>
</reference>
<dbReference type="GO" id="GO:0005737">
    <property type="term" value="C:cytoplasm"/>
    <property type="evidence" value="ECO:0007669"/>
    <property type="project" value="TreeGrafter"/>
</dbReference>
<dbReference type="Gene3D" id="2.30.29.30">
    <property type="entry name" value="Pleckstrin-homology domain (PH domain)/Phosphotyrosine-binding domain (PTB)"/>
    <property type="match status" value="1"/>
</dbReference>
<dbReference type="InterPro" id="IPR036047">
    <property type="entry name" value="F-box-like_dom_sf"/>
</dbReference>
<dbReference type="SUPFAM" id="SSF81383">
    <property type="entry name" value="F-box domain"/>
    <property type="match status" value="1"/>
</dbReference>
<feature type="compositionally biased region" description="Low complexity" evidence="1">
    <location>
        <begin position="476"/>
        <end position="516"/>
    </location>
</feature>
<evidence type="ECO:0000259" key="2">
    <source>
        <dbReference type="PROSITE" id="PS50003"/>
    </source>
</evidence>
<feature type="region of interest" description="Disordered" evidence="1">
    <location>
        <begin position="440"/>
        <end position="534"/>
    </location>
</feature>
<dbReference type="GO" id="GO:0005085">
    <property type="term" value="F:guanyl-nucleotide exchange factor activity"/>
    <property type="evidence" value="ECO:0007669"/>
    <property type="project" value="InterPro"/>
</dbReference>
<dbReference type="KEGG" id="acan:ACA1_250180"/>
<dbReference type="InterPro" id="IPR051092">
    <property type="entry name" value="FYVE_RhoGEF_PH"/>
</dbReference>
<dbReference type="Gene3D" id="1.20.900.10">
    <property type="entry name" value="Dbl homology (DH) domain"/>
    <property type="match status" value="1"/>
</dbReference>
<feature type="domain" description="PH" evidence="2">
    <location>
        <begin position="271"/>
        <end position="423"/>
    </location>
</feature>
<evidence type="ECO:0000313" key="5">
    <source>
        <dbReference type="Proteomes" id="UP000011083"/>
    </source>
</evidence>
<gene>
    <name evidence="4" type="ORF">ACA1_250180</name>
</gene>
<dbReference type="EMBL" id="KB007861">
    <property type="protein sequence ID" value="ELR23134.1"/>
    <property type="molecule type" value="Genomic_DNA"/>
</dbReference>
<dbReference type="OrthoDB" id="660555at2759"/>
<dbReference type="SMART" id="SM00233">
    <property type="entry name" value="PH"/>
    <property type="match status" value="1"/>
</dbReference>
<proteinExistence type="predicted"/>
<dbReference type="InterPro" id="IPR001849">
    <property type="entry name" value="PH_domain"/>
</dbReference>
<dbReference type="Proteomes" id="UP000011083">
    <property type="component" value="Unassembled WGS sequence"/>
</dbReference>
<dbReference type="PANTHER" id="PTHR12673">
    <property type="entry name" value="FACIOGENITAL DYSPLASIA PROTEIN"/>
    <property type="match status" value="1"/>
</dbReference>
<dbReference type="CDD" id="cd00160">
    <property type="entry name" value="RhoGEF"/>
    <property type="match status" value="1"/>
</dbReference>
<dbReference type="InterPro" id="IPR035899">
    <property type="entry name" value="DBL_dom_sf"/>
</dbReference>
<protein>
    <submittedName>
        <fullName evidence="4">RhoGEF domain containing protein</fullName>
    </submittedName>
</protein>
<dbReference type="SUPFAM" id="SSF50729">
    <property type="entry name" value="PH domain-like"/>
    <property type="match status" value="1"/>
</dbReference>
<dbReference type="VEuPathDB" id="AmoebaDB:ACA1_250180"/>
<dbReference type="PANTHER" id="PTHR12673:SF263">
    <property type="entry name" value="PLECKSTRIN DOMAIN-CONTAINING PROTEIN"/>
    <property type="match status" value="1"/>
</dbReference>
<sequence>MLPPLTDDCAVAILRHLRPGELCRAALVAKSWHRLAAEDSLWAGFLTEKIRARRDPTLGGWKQYFKLAWRRSKVATEMLTTEQSYVGSLRRVVELFIVPLRDKGNEQVILGLNSSLLSELEERMAQWSFDQCLGDIFKQFTSFLKVYTSYINNFDNSITTLAKLKQSNANFSAYLSYAESRKECNGLQINSFLVMPVQRIPRYVLLLKDFLRHTPEDHDDHANVNKALADMQQVAAYIEKKKEEAENIYHIMAIQDSLVGKFNTIVVPGRKYKFEGALSEAVVSSKRTKRKTEGYYCFLFNDLFVVARRKGIISHIKKITAKRLRPGSKGSTWNNTALYSTPFGSPESTDGVKFDFVKQIPISATTTTIGRVSAEEAAEFGMEVDLCFKVVSAEDEEAEPPIFAAPNEKELSRWLQAFEGCISCMTPRSAETYIRIERSRSASTAEEPSAMKKKRNSASYGNAKKPSFLKRMSVGPSASSSLNIISPPSSPAVAPAASDRSAPSSDASSTSAEPAAGSGIKKKTKKDKKLKASA</sequence>
<accession>L8HC96</accession>